<comment type="pathway">
    <text evidence="2">Protein modification; peptidyl-diphthamide biosynthesis.</text>
</comment>
<dbReference type="EMBL" id="KZ987777">
    <property type="protein sequence ID" value="RKP14905.1"/>
    <property type="molecule type" value="Genomic_DNA"/>
</dbReference>
<evidence type="ECO:0000256" key="1">
    <source>
        <dbReference type="ARBA" id="ARBA00001966"/>
    </source>
</evidence>
<dbReference type="Gene3D" id="3.40.50.11840">
    <property type="entry name" value="Diphthamide synthesis DPH1/DPH2 domain 1"/>
    <property type="match status" value="1"/>
</dbReference>
<dbReference type="GO" id="GO:0090560">
    <property type="term" value="F:2-(3-amino-3-carboxypropyl)histidine synthase activity"/>
    <property type="evidence" value="ECO:0007669"/>
    <property type="project" value="UniProtKB-EC"/>
</dbReference>
<dbReference type="FunFam" id="3.40.50.11860:FF:000002">
    <property type="entry name" value="2-(3-amino-3-carboxypropyl)histidine synthase subunit 1"/>
    <property type="match status" value="1"/>
</dbReference>
<dbReference type="Pfam" id="PF01866">
    <property type="entry name" value="Diphthamide_syn"/>
    <property type="match status" value="1"/>
</dbReference>
<keyword evidence="7" id="KW-0949">S-adenosyl-L-methionine</keyword>
<evidence type="ECO:0000256" key="4">
    <source>
        <dbReference type="ARBA" id="ARBA00012221"/>
    </source>
</evidence>
<evidence type="ECO:0000256" key="9">
    <source>
        <dbReference type="ARBA" id="ARBA00023004"/>
    </source>
</evidence>
<protein>
    <recommendedName>
        <fullName evidence="5">2-(3-amino-3-carboxypropyl)histidine synthase subunit 1</fullName>
        <ecNumber evidence="4">2.5.1.108</ecNumber>
    </recommendedName>
    <alternativeName>
        <fullName evidence="12">Diphthamide biosynthesis protein 1</fullName>
    </alternativeName>
    <alternativeName>
        <fullName evidence="13">Diphtheria toxin resistance protein 1</fullName>
    </alternativeName>
    <alternativeName>
        <fullName evidence="11">S-adenosyl-L-methionine:L-histidine 3-amino-3-carboxypropyltransferase 1</fullName>
    </alternativeName>
</protein>
<dbReference type="FunFam" id="3.40.50.11840:FF:000001">
    <property type="entry name" value="2-(3-amino-3-carboxypropyl)histidine synthase subunit 1"/>
    <property type="match status" value="1"/>
</dbReference>
<sequence length="436" mass="47968">MSSPTEQPPTLVQKTDSVPKPRKRFTGRGKGASSVPGMPTEGGSIEDGVVSIRMGGGRRGGRVANQVPEEILQDPILKSAMTVLPSNYNFELYKSVWQIKKAKATRVALQMPEGILMFACTISDILEKTCGVETLIMGDVTYGACCVDDYTARALGCDFLLHYGHSCLVPIDVTLIKAMYVFVDIGIDTAHLIGTIRRHIPEGSKLALVGTIQFVSAIQSVRQALEGAYDVLIPQAKPLSPGEILGCTAPKLPDQEYIIYVGDGRFHLEAVMIANPDLPAFRYDPYDKKFTREGYEHEEMKSLRKEAIGKARVAKRFGVILGTLGRQGSPKVLEHLKGQVERAGRSCVVVLLSEIFPGKLAQFQDVDAWIQIACPRLSIDWGYAFDRPLLSPYEAAVALDEATWQSVYPMDFYAKDSLGPWTPNHGVGVRRRPNRV</sequence>
<evidence type="ECO:0000313" key="16">
    <source>
        <dbReference type="EMBL" id="RKP14905.1"/>
    </source>
</evidence>
<dbReference type="OrthoDB" id="1649088at2759"/>
<dbReference type="Proteomes" id="UP000267251">
    <property type="component" value="Unassembled WGS sequence"/>
</dbReference>
<dbReference type="FunFam" id="3.40.50.11850:FF:000001">
    <property type="entry name" value="2-(3-amino-3-carboxypropyl)histidine synthase subunit 1"/>
    <property type="match status" value="1"/>
</dbReference>
<dbReference type="AlphaFoldDB" id="A0A4P9Y783"/>
<dbReference type="UniPathway" id="UPA00559"/>
<evidence type="ECO:0000256" key="5">
    <source>
        <dbReference type="ARBA" id="ARBA00021915"/>
    </source>
</evidence>
<dbReference type="PANTHER" id="PTHR10762">
    <property type="entry name" value="DIPHTHAMIDE BIOSYNTHESIS PROTEIN"/>
    <property type="match status" value="1"/>
</dbReference>
<dbReference type="InterPro" id="IPR042263">
    <property type="entry name" value="DPH1/DPH2_1"/>
</dbReference>
<keyword evidence="8" id="KW-0479">Metal-binding</keyword>
<comment type="catalytic activity">
    <reaction evidence="14">
        <text>L-histidyl-[translation elongation factor 2] + S-adenosyl-L-methionine = 2-[(3S)-amino-3-carboxypropyl]-L-histidyl-[translation elongation factor 2] + S-methyl-5'-thioadenosine + H(+)</text>
        <dbReference type="Rhea" id="RHEA:36783"/>
        <dbReference type="Rhea" id="RHEA-COMP:9748"/>
        <dbReference type="Rhea" id="RHEA-COMP:9749"/>
        <dbReference type="ChEBI" id="CHEBI:15378"/>
        <dbReference type="ChEBI" id="CHEBI:17509"/>
        <dbReference type="ChEBI" id="CHEBI:29979"/>
        <dbReference type="ChEBI" id="CHEBI:59789"/>
        <dbReference type="ChEBI" id="CHEBI:73995"/>
        <dbReference type="EC" id="2.5.1.108"/>
    </reaction>
</comment>
<evidence type="ECO:0000313" key="17">
    <source>
        <dbReference type="Proteomes" id="UP000267251"/>
    </source>
</evidence>
<evidence type="ECO:0000256" key="3">
    <source>
        <dbReference type="ARBA" id="ARBA00010173"/>
    </source>
</evidence>
<accession>A0A4P9Y783</accession>
<name>A0A4P9Y783_9FUNG</name>
<dbReference type="GO" id="GO:0046872">
    <property type="term" value="F:metal ion binding"/>
    <property type="evidence" value="ECO:0007669"/>
    <property type="project" value="UniProtKB-KW"/>
</dbReference>
<dbReference type="InterPro" id="IPR016435">
    <property type="entry name" value="DPH1/DPH2"/>
</dbReference>
<evidence type="ECO:0000256" key="12">
    <source>
        <dbReference type="ARBA" id="ARBA00032574"/>
    </source>
</evidence>
<dbReference type="NCBIfam" id="TIGR00322">
    <property type="entry name" value="diphth2_R"/>
    <property type="match status" value="1"/>
</dbReference>
<evidence type="ECO:0000256" key="10">
    <source>
        <dbReference type="ARBA" id="ARBA00023014"/>
    </source>
</evidence>
<evidence type="ECO:0000256" key="13">
    <source>
        <dbReference type="ARBA" id="ARBA00032789"/>
    </source>
</evidence>
<organism evidence="16 17">
    <name type="scientific">Piptocephalis cylindrospora</name>
    <dbReference type="NCBI Taxonomy" id="1907219"/>
    <lineage>
        <taxon>Eukaryota</taxon>
        <taxon>Fungi</taxon>
        <taxon>Fungi incertae sedis</taxon>
        <taxon>Zoopagomycota</taxon>
        <taxon>Zoopagomycotina</taxon>
        <taxon>Zoopagomycetes</taxon>
        <taxon>Zoopagales</taxon>
        <taxon>Piptocephalidaceae</taxon>
        <taxon>Piptocephalis</taxon>
    </lineage>
</organism>
<dbReference type="GO" id="GO:0017183">
    <property type="term" value="P:protein histidyl modification to diphthamide"/>
    <property type="evidence" value="ECO:0007669"/>
    <property type="project" value="UniProtKB-UniPathway"/>
</dbReference>
<gene>
    <name evidence="16" type="ORF">BJ684DRAFT_7868</name>
</gene>
<evidence type="ECO:0000256" key="7">
    <source>
        <dbReference type="ARBA" id="ARBA00022691"/>
    </source>
</evidence>
<dbReference type="InterPro" id="IPR042265">
    <property type="entry name" value="DPH1/DPH2_3"/>
</dbReference>
<evidence type="ECO:0000256" key="15">
    <source>
        <dbReference type="SAM" id="MobiDB-lite"/>
    </source>
</evidence>
<evidence type="ECO:0000256" key="11">
    <source>
        <dbReference type="ARBA" id="ARBA00031690"/>
    </source>
</evidence>
<feature type="compositionally biased region" description="Polar residues" evidence="15">
    <location>
        <begin position="1"/>
        <end position="16"/>
    </location>
</feature>
<evidence type="ECO:0000256" key="6">
    <source>
        <dbReference type="ARBA" id="ARBA00022679"/>
    </source>
</evidence>
<dbReference type="EC" id="2.5.1.108" evidence="4"/>
<dbReference type="Gene3D" id="3.40.50.11850">
    <property type="entry name" value="Diphthamide synthesis DPH1/DPH2 domain 2"/>
    <property type="match status" value="1"/>
</dbReference>
<dbReference type="SFLD" id="SFLDS00032">
    <property type="entry name" value="Radical_SAM_3-amino-3-carboxyp"/>
    <property type="match status" value="1"/>
</dbReference>
<comment type="cofactor">
    <cofactor evidence="1">
        <name>[4Fe-4S] cluster</name>
        <dbReference type="ChEBI" id="CHEBI:49883"/>
    </cofactor>
</comment>
<keyword evidence="17" id="KW-1185">Reference proteome</keyword>
<keyword evidence="6" id="KW-0808">Transferase</keyword>
<feature type="region of interest" description="Disordered" evidence="15">
    <location>
        <begin position="1"/>
        <end position="47"/>
    </location>
</feature>
<keyword evidence="9" id="KW-0408">Iron</keyword>
<dbReference type="InterPro" id="IPR042264">
    <property type="entry name" value="DPH1/DPH2_2"/>
</dbReference>
<proteinExistence type="inferred from homology"/>
<evidence type="ECO:0000256" key="8">
    <source>
        <dbReference type="ARBA" id="ARBA00022723"/>
    </source>
</evidence>
<keyword evidence="10" id="KW-0411">Iron-sulfur</keyword>
<dbReference type="PANTHER" id="PTHR10762:SF1">
    <property type="entry name" value="2-(3-AMINO-3-CARBOXYPROPYL)HISTIDINE SYNTHASE SUBUNIT 1"/>
    <property type="match status" value="1"/>
</dbReference>
<reference evidence="17" key="1">
    <citation type="journal article" date="2018" name="Nat. Microbiol.">
        <title>Leveraging single-cell genomics to expand the fungal tree of life.</title>
        <authorList>
            <person name="Ahrendt S.R."/>
            <person name="Quandt C.A."/>
            <person name="Ciobanu D."/>
            <person name="Clum A."/>
            <person name="Salamov A."/>
            <person name="Andreopoulos B."/>
            <person name="Cheng J.F."/>
            <person name="Woyke T."/>
            <person name="Pelin A."/>
            <person name="Henrissat B."/>
            <person name="Reynolds N.K."/>
            <person name="Benny G.L."/>
            <person name="Smith M.E."/>
            <person name="James T.Y."/>
            <person name="Grigoriev I.V."/>
        </authorList>
    </citation>
    <scope>NUCLEOTIDE SEQUENCE [LARGE SCALE GENOMIC DNA]</scope>
</reference>
<evidence type="ECO:0000256" key="2">
    <source>
        <dbReference type="ARBA" id="ARBA00005156"/>
    </source>
</evidence>
<comment type="similarity">
    <text evidence="3">Belongs to the DPH1/DPH2 family. DPH1 subfamily.</text>
</comment>
<dbReference type="GO" id="GO:0051536">
    <property type="term" value="F:iron-sulfur cluster binding"/>
    <property type="evidence" value="ECO:0007669"/>
    <property type="project" value="UniProtKB-KW"/>
</dbReference>
<dbReference type="Gene3D" id="3.40.50.11860">
    <property type="entry name" value="Diphthamide synthesis DPH1/DPH2 domain 3"/>
    <property type="match status" value="1"/>
</dbReference>
<evidence type="ECO:0000256" key="14">
    <source>
        <dbReference type="ARBA" id="ARBA00048403"/>
    </source>
</evidence>